<dbReference type="Pfam" id="PF14214">
    <property type="entry name" value="Helitron_like_N"/>
    <property type="match status" value="1"/>
</dbReference>
<comment type="caution">
    <text evidence="3">The sequence shown here is derived from an EMBL/GenBank/DDBJ whole genome shotgun (WGS) entry which is preliminary data.</text>
</comment>
<dbReference type="AlphaFoldDB" id="A0A428RQU0"/>
<dbReference type="STRING" id="1325735.A0A428RQU0"/>
<dbReference type="Proteomes" id="UP000287144">
    <property type="component" value="Unassembled WGS sequence"/>
</dbReference>
<feature type="domain" description="DUF6570" evidence="2">
    <location>
        <begin position="11"/>
        <end position="135"/>
    </location>
</feature>
<name>A0A428RQU0_9HYPO</name>
<dbReference type="EMBL" id="NKCK01000567">
    <property type="protein sequence ID" value="RSL79937.1"/>
    <property type="molecule type" value="Genomic_DNA"/>
</dbReference>
<proteinExistence type="predicted"/>
<feature type="non-terminal residue" evidence="3">
    <location>
        <position position="1"/>
    </location>
</feature>
<gene>
    <name evidence="3" type="ORF">CEP52_017458</name>
</gene>
<keyword evidence="4" id="KW-1185">Reference proteome</keyword>
<evidence type="ECO:0000259" key="2">
    <source>
        <dbReference type="Pfam" id="PF20209"/>
    </source>
</evidence>
<evidence type="ECO:0000259" key="1">
    <source>
        <dbReference type="Pfam" id="PF14214"/>
    </source>
</evidence>
<dbReference type="InterPro" id="IPR046700">
    <property type="entry name" value="DUF6570"/>
</dbReference>
<organism evidence="3 4">
    <name type="scientific">Fusarium oligoseptatum</name>
    <dbReference type="NCBI Taxonomy" id="2604345"/>
    <lineage>
        <taxon>Eukaryota</taxon>
        <taxon>Fungi</taxon>
        <taxon>Dikarya</taxon>
        <taxon>Ascomycota</taxon>
        <taxon>Pezizomycotina</taxon>
        <taxon>Sordariomycetes</taxon>
        <taxon>Hypocreomycetidae</taxon>
        <taxon>Hypocreales</taxon>
        <taxon>Nectriaceae</taxon>
        <taxon>Fusarium</taxon>
        <taxon>Fusarium solani species complex</taxon>
    </lineage>
</organism>
<dbReference type="InterPro" id="IPR025476">
    <property type="entry name" value="Helitron_helicase-like"/>
</dbReference>
<dbReference type="Pfam" id="PF20209">
    <property type="entry name" value="DUF6570"/>
    <property type="match status" value="1"/>
</dbReference>
<evidence type="ECO:0000313" key="4">
    <source>
        <dbReference type="Proteomes" id="UP000287144"/>
    </source>
</evidence>
<sequence>LHTKLGCEHMFPEELKGLTPVEEKLIALNSCYGFITKHSIADGHRQSTKYPRHVKGHITVFPNNVQELVTKVLPHPLLKVMDEIHVSWQGPEKPEPSDLAVLLSVRRRVVENALTWLKGNNHLYVDINIDKAELDSWETPSHGVPSQVYDRLELNEPSAREKTQTAHIVPPTERGLDDLGPVDIREVMASLTEDRGISGNVAGDGVACTEETGSGLDSSRDVMHEIGSSGMFGLDCQPDIADVEKLRYLVDSIGETVAGQATCRARAAWGGAGEGRHGRAAEPYIVVSRGQDFADSFDTWFLAKAFPTLFPLGRGGPRQAEECVIGLWEDHGPRCQSAAQKPVAVRLPSAYVEGKPINHAAKDQVSHNPIKLAAYRNHETGEAEEFLRSLDQVYKRVRLAISDPLSSAIFFHREISMFFKHYVKIGEDSIFGRVSQYYGVVETNERGALHLHGLLWLQGNINLSSLMSDVRRENQAAYRDRVIEYIDTVFTEVGWPDDPEWGYG</sequence>
<feature type="domain" description="Helitron helicase-like" evidence="1">
    <location>
        <begin position="384"/>
        <end position="455"/>
    </location>
</feature>
<accession>A0A428RQU0</accession>
<evidence type="ECO:0000313" key="3">
    <source>
        <dbReference type="EMBL" id="RSL79937.1"/>
    </source>
</evidence>
<reference evidence="3 4" key="1">
    <citation type="submission" date="2017-06" db="EMBL/GenBank/DDBJ databases">
        <title>Comparative genomic analysis of Ambrosia Fusariam Clade fungi.</title>
        <authorList>
            <person name="Stajich J.E."/>
            <person name="Carrillo J."/>
            <person name="Kijimoto T."/>
            <person name="Eskalen A."/>
            <person name="O'Donnell K."/>
            <person name="Kasson M."/>
        </authorList>
    </citation>
    <scope>NUCLEOTIDE SEQUENCE [LARGE SCALE GENOMIC DNA]</scope>
    <source>
        <strain evidence="3 4">NRRL62579</strain>
    </source>
</reference>
<protein>
    <submittedName>
        <fullName evidence="3">Uncharacterized protein</fullName>
    </submittedName>
</protein>